<accession>A0A926I7E7</accession>
<keyword evidence="4" id="KW-1185">Reference proteome</keyword>
<feature type="compositionally biased region" description="Low complexity" evidence="1">
    <location>
        <begin position="160"/>
        <end position="172"/>
    </location>
</feature>
<feature type="compositionally biased region" description="Low complexity" evidence="1">
    <location>
        <begin position="243"/>
        <end position="256"/>
    </location>
</feature>
<dbReference type="RefSeq" id="WP_262398109.1">
    <property type="nucleotide sequence ID" value="NZ_JACRTC010000006.1"/>
</dbReference>
<dbReference type="GO" id="GO:0000166">
    <property type="term" value="F:nucleotide binding"/>
    <property type="evidence" value="ECO:0007669"/>
    <property type="project" value="InterPro"/>
</dbReference>
<feature type="compositionally biased region" description="Basic and acidic residues" evidence="1">
    <location>
        <begin position="81"/>
        <end position="103"/>
    </location>
</feature>
<name>A0A926I7E7_9FIRM</name>
<proteinExistence type="predicted"/>
<feature type="compositionally biased region" description="Basic and acidic residues" evidence="1">
    <location>
        <begin position="180"/>
        <end position="196"/>
    </location>
</feature>
<evidence type="ECO:0000313" key="3">
    <source>
        <dbReference type="EMBL" id="MBC8571019.1"/>
    </source>
</evidence>
<feature type="transmembrane region" description="Helical" evidence="2">
    <location>
        <begin position="372"/>
        <end position="391"/>
    </location>
</feature>
<dbReference type="Gene3D" id="3.40.50.1000">
    <property type="entry name" value="HAD superfamily/HAD-like"/>
    <property type="match status" value="1"/>
</dbReference>
<feature type="transmembrane region" description="Helical" evidence="2">
    <location>
        <begin position="477"/>
        <end position="496"/>
    </location>
</feature>
<gene>
    <name evidence="3" type="ORF">H8709_09285</name>
</gene>
<comment type="caution">
    <text evidence="3">The sequence shown here is derived from an EMBL/GenBank/DDBJ whole genome shotgun (WGS) entry which is preliminary data.</text>
</comment>
<feature type="transmembrane region" description="Helical" evidence="2">
    <location>
        <begin position="593"/>
        <end position="615"/>
    </location>
</feature>
<feature type="transmembrane region" description="Helical" evidence="2">
    <location>
        <begin position="448"/>
        <end position="465"/>
    </location>
</feature>
<dbReference type="Proteomes" id="UP000660861">
    <property type="component" value="Unassembled WGS sequence"/>
</dbReference>
<feature type="compositionally biased region" description="Basic and acidic residues" evidence="1">
    <location>
        <begin position="1"/>
        <end position="16"/>
    </location>
</feature>
<dbReference type="EMBL" id="JACRTC010000006">
    <property type="protein sequence ID" value="MBC8571019.1"/>
    <property type="molecule type" value="Genomic_DNA"/>
</dbReference>
<feature type="transmembrane region" description="Helical" evidence="2">
    <location>
        <begin position="869"/>
        <end position="893"/>
    </location>
</feature>
<feature type="transmembrane region" description="Helical" evidence="2">
    <location>
        <begin position="411"/>
        <end position="436"/>
    </location>
</feature>
<evidence type="ECO:0000256" key="1">
    <source>
        <dbReference type="SAM" id="MobiDB-lite"/>
    </source>
</evidence>
<dbReference type="SUPFAM" id="SSF81660">
    <property type="entry name" value="Metal cation-transporting ATPase, ATP-binding domain N"/>
    <property type="match status" value="1"/>
</dbReference>
<reference evidence="3" key="1">
    <citation type="submission" date="2020-08" db="EMBL/GenBank/DDBJ databases">
        <title>Genome public.</title>
        <authorList>
            <person name="Liu C."/>
            <person name="Sun Q."/>
        </authorList>
    </citation>
    <scope>NUCLEOTIDE SEQUENCE</scope>
    <source>
        <strain evidence="3">NSJ-54</strain>
    </source>
</reference>
<feature type="region of interest" description="Disordered" evidence="1">
    <location>
        <begin position="1"/>
        <end position="269"/>
    </location>
</feature>
<evidence type="ECO:0000313" key="4">
    <source>
        <dbReference type="Proteomes" id="UP000660861"/>
    </source>
</evidence>
<dbReference type="InterPro" id="IPR023299">
    <property type="entry name" value="ATPase_P-typ_cyto_dom_N"/>
</dbReference>
<keyword evidence="2" id="KW-1133">Transmembrane helix</keyword>
<dbReference type="InterPro" id="IPR023214">
    <property type="entry name" value="HAD_sf"/>
</dbReference>
<protein>
    <submittedName>
        <fullName evidence="3">Uncharacterized protein</fullName>
    </submittedName>
</protein>
<feature type="transmembrane region" description="Helical" evidence="2">
    <location>
        <begin position="567"/>
        <end position="587"/>
    </location>
</feature>
<feature type="transmembrane region" description="Helical" evidence="2">
    <location>
        <begin position="899"/>
        <end position="921"/>
    </location>
</feature>
<sequence length="924" mass="99162">MDKKYNVDDILSEVKSKRQRQASRRAPGQTERPASVSKGAQEPAPFRWEPDGPSAGEKPQGAPVERMAPPAPKAPAQQVPAKEREEQAARRAAMEDFTGRFSKEFVPQKPPAAHVAVEDVPSSAPAKEPAAPRPPVSLHTGEAAKDAAQSAFAREDAPDQGAASGAGFSFQAESPAGVTGEEKAATAVRPNERGAAGEKASPAAKAAPAKTAPADDVMRKTASNGSDGEKNPSEEAFTAPVNAAGTTGSTAPTGPAENTPGGFSFDLDNTASSGFEPLLTEEDEAAQIGFTRVVDGKKVHTIDDKVIKQHNEVQKSREKKIQDFVLFSDEEPENDLSEEYEGPAVPEEIDDYHSKEDKPSVIHDLSNLHTSLFIRICIVALMGLFSAYLTAAEVLNLPIPAAISPATAPQIYGICQLALVFISCIVCHQTVGGGILSLFKLRADSDSLTALASLSVIIGCVATVISPESFASSDVHIYPVVAILGLLFNTIGKLLIVRRVAQNFHLVSADGDKYTLSRVEDENIAFELTKGMGIVKPNAAVSAKTHFLSNFLEYSYCEDITDNVSRVLAPISLIGALVVSISCFFMEKNAFECITIFSSILCICAPFSAMFIANLPLYKASKRLSEEGGMISGYRAIEELSDLNAVVISAGELFPKGSVMLHGIKTFGQRRIDEAILDAASVVCTCETTLADVFLQVIEGKQDILKPVDSLVYEDAMGLSAWVDSKRVLIGNRELMLNHGVDIPSKDYEDRYAKDGREILYLSNSGELTAMFILSYNSLEHIRDAVEELVDNDIVLLVSTNDPNVTAEKIASVFGIGIEFVSILSTRLREDLRDVQKVKPKAPASIAFAGKFSVLTDTLSSLFAIKSSIGMGLIVQTVSVILGYGLAVFFAYFGGMAQLTVLSVLVYQVFWLAAILILNMIKKV</sequence>
<dbReference type="AlphaFoldDB" id="A0A926I7E7"/>
<dbReference type="Gene3D" id="3.40.1110.10">
    <property type="entry name" value="Calcium-transporting ATPase, cytoplasmic domain N"/>
    <property type="match status" value="1"/>
</dbReference>
<feature type="compositionally biased region" description="Low complexity" evidence="1">
    <location>
        <begin position="197"/>
        <end position="214"/>
    </location>
</feature>
<keyword evidence="2" id="KW-0812">Transmembrane</keyword>
<keyword evidence="2" id="KW-0472">Membrane</keyword>
<organism evidence="3 4">
    <name type="scientific">Zongyangia hominis</name>
    <dbReference type="NCBI Taxonomy" id="2763677"/>
    <lineage>
        <taxon>Bacteria</taxon>
        <taxon>Bacillati</taxon>
        <taxon>Bacillota</taxon>
        <taxon>Clostridia</taxon>
        <taxon>Eubacteriales</taxon>
        <taxon>Oscillospiraceae</taxon>
        <taxon>Zongyangia</taxon>
    </lineage>
</organism>
<evidence type="ECO:0000256" key="2">
    <source>
        <dbReference type="SAM" id="Phobius"/>
    </source>
</evidence>